<evidence type="ECO:0000313" key="1">
    <source>
        <dbReference type="EMBL" id="GAI82224.1"/>
    </source>
</evidence>
<dbReference type="AlphaFoldDB" id="X1TQA1"/>
<name>X1TQA1_9ZZZZ</name>
<reference evidence="1" key="1">
    <citation type="journal article" date="2014" name="Front. Microbiol.">
        <title>High frequency of phylogenetically diverse reductive dehalogenase-homologous genes in deep subseafloor sedimentary metagenomes.</title>
        <authorList>
            <person name="Kawai M."/>
            <person name="Futagami T."/>
            <person name="Toyoda A."/>
            <person name="Takaki Y."/>
            <person name="Nishi S."/>
            <person name="Hori S."/>
            <person name="Arai W."/>
            <person name="Tsubouchi T."/>
            <person name="Morono Y."/>
            <person name="Uchiyama I."/>
            <person name="Ito T."/>
            <person name="Fujiyama A."/>
            <person name="Inagaki F."/>
            <person name="Takami H."/>
        </authorList>
    </citation>
    <scope>NUCLEOTIDE SEQUENCE</scope>
    <source>
        <strain evidence="1">Expedition CK06-06</strain>
    </source>
</reference>
<comment type="caution">
    <text evidence="1">The sequence shown here is derived from an EMBL/GenBank/DDBJ whole genome shotgun (WGS) entry which is preliminary data.</text>
</comment>
<sequence length="108" mass="13005">MAKNLILFEAEFDEFKQYCHKKGFDLSYFGPEILGSKEEIEHYQFSRPQVIKLRKRRFTFQGIPYDVAEWQQERWDSSLPQIQNEFFKKVIQRVKVDSFSRKGKIGYG</sequence>
<protein>
    <submittedName>
        <fullName evidence="1">Uncharacterized protein</fullName>
    </submittedName>
</protein>
<dbReference type="EMBL" id="BARW01006899">
    <property type="protein sequence ID" value="GAI82224.1"/>
    <property type="molecule type" value="Genomic_DNA"/>
</dbReference>
<accession>X1TQA1</accession>
<gene>
    <name evidence="1" type="ORF">S12H4_14466</name>
</gene>
<proteinExistence type="predicted"/>
<organism evidence="1">
    <name type="scientific">marine sediment metagenome</name>
    <dbReference type="NCBI Taxonomy" id="412755"/>
    <lineage>
        <taxon>unclassified sequences</taxon>
        <taxon>metagenomes</taxon>
        <taxon>ecological metagenomes</taxon>
    </lineage>
</organism>